<dbReference type="AlphaFoldDB" id="A0A0L8I4M8"/>
<organism evidence="1">
    <name type="scientific">Octopus bimaculoides</name>
    <name type="common">California two-spotted octopus</name>
    <dbReference type="NCBI Taxonomy" id="37653"/>
    <lineage>
        <taxon>Eukaryota</taxon>
        <taxon>Metazoa</taxon>
        <taxon>Spiralia</taxon>
        <taxon>Lophotrochozoa</taxon>
        <taxon>Mollusca</taxon>
        <taxon>Cephalopoda</taxon>
        <taxon>Coleoidea</taxon>
        <taxon>Octopodiformes</taxon>
        <taxon>Octopoda</taxon>
        <taxon>Incirrata</taxon>
        <taxon>Octopodidae</taxon>
        <taxon>Octopus</taxon>
    </lineage>
</organism>
<proteinExistence type="predicted"/>
<protein>
    <submittedName>
        <fullName evidence="1">Uncharacterized protein</fullName>
    </submittedName>
</protein>
<evidence type="ECO:0000313" key="1">
    <source>
        <dbReference type="EMBL" id="KOF96279.1"/>
    </source>
</evidence>
<accession>A0A0L8I4M8</accession>
<name>A0A0L8I4M8_OCTBM</name>
<dbReference type="EMBL" id="KQ416612">
    <property type="protein sequence ID" value="KOF96279.1"/>
    <property type="molecule type" value="Genomic_DNA"/>
</dbReference>
<reference evidence="1" key="1">
    <citation type="submission" date="2015-07" db="EMBL/GenBank/DDBJ databases">
        <title>MeaNS - Measles Nucleotide Surveillance Program.</title>
        <authorList>
            <person name="Tran T."/>
            <person name="Druce J."/>
        </authorList>
    </citation>
    <scope>NUCLEOTIDE SEQUENCE</scope>
    <source>
        <strain evidence="1">UCB-OBI-ISO-001</strain>
        <tissue evidence="1">Gonad</tissue>
    </source>
</reference>
<gene>
    <name evidence="1" type="ORF">OCBIM_22035966mg</name>
</gene>
<sequence length="133" mass="14976">MGLSFLFVSVTTNTKARIVSPQPSPVFPGVDSLSYCPLVFPSCPLVFPRCLTVFPVCHWLPTTRKLQVMSQIVLGGDRGFCGLLLMRKRNIKNLKTRATYIEEVTLKTPTALRKFPVNSIRISKTDTQKKYLN</sequence>